<reference evidence="2" key="1">
    <citation type="submission" date="2021-03" db="EMBL/GenBank/DDBJ databases">
        <authorList>
            <person name="Tagirdzhanova G."/>
        </authorList>
    </citation>
    <scope>NUCLEOTIDE SEQUENCE</scope>
</reference>
<dbReference type="Proteomes" id="UP000664203">
    <property type="component" value="Unassembled WGS sequence"/>
</dbReference>
<gene>
    <name evidence="2" type="ORF">ALECFALPRED_003359</name>
</gene>
<feature type="region of interest" description="Disordered" evidence="1">
    <location>
        <begin position="1"/>
        <end position="30"/>
    </location>
</feature>
<organism evidence="2 3">
    <name type="scientific">Alectoria fallacina</name>
    <dbReference type="NCBI Taxonomy" id="1903189"/>
    <lineage>
        <taxon>Eukaryota</taxon>
        <taxon>Fungi</taxon>
        <taxon>Dikarya</taxon>
        <taxon>Ascomycota</taxon>
        <taxon>Pezizomycotina</taxon>
        <taxon>Lecanoromycetes</taxon>
        <taxon>OSLEUM clade</taxon>
        <taxon>Lecanoromycetidae</taxon>
        <taxon>Lecanorales</taxon>
        <taxon>Lecanorineae</taxon>
        <taxon>Parmeliaceae</taxon>
        <taxon>Alectoria</taxon>
    </lineage>
</organism>
<feature type="compositionally biased region" description="Basic and acidic residues" evidence="1">
    <location>
        <begin position="93"/>
        <end position="104"/>
    </location>
</feature>
<name>A0A8H3IM78_9LECA</name>
<dbReference type="EMBL" id="CAJPDR010000210">
    <property type="protein sequence ID" value="CAF9926095.1"/>
    <property type="molecule type" value="Genomic_DNA"/>
</dbReference>
<evidence type="ECO:0000313" key="2">
    <source>
        <dbReference type="EMBL" id="CAF9926095.1"/>
    </source>
</evidence>
<proteinExistence type="predicted"/>
<evidence type="ECO:0000256" key="1">
    <source>
        <dbReference type="SAM" id="MobiDB-lite"/>
    </source>
</evidence>
<sequence>MAPISPFNALTNTPKKKSLTVRPGPNDLLNNIPIQRKRQKQMTQTEIDIQDGTVFHLTKHQYMDRAQERDRTQGDSGQKRLVPQHSPLMKQICVDDRGENHDSD</sequence>
<keyword evidence="3" id="KW-1185">Reference proteome</keyword>
<protein>
    <submittedName>
        <fullName evidence="2">Uncharacterized protein</fullName>
    </submittedName>
</protein>
<feature type="region of interest" description="Disordered" evidence="1">
    <location>
        <begin position="64"/>
        <end position="104"/>
    </location>
</feature>
<comment type="caution">
    <text evidence="2">The sequence shown here is derived from an EMBL/GenBank/DDBJ whole genome shotgun (WGS) entry which is preliminary data.</text>
</comment>
<accession>A0A8H3IM78</accession>
<evidence type="ECO:0000313" key="3">
    <source>
        <dbReference type="Proteomes" id="UP000664203"/>
    </source>
</evidence>
<feature type="compositionally biased region" description="Basic and acidic residues" evidence="1">
    <location>
        <begin position="64"/>
        <end position="73"/>
    </location>
</feature>
<dbReference type="AlphaFoldDB" id="A0A8H3IM78"/>